<dbReference type="GO" id="GO:0003677">
    <property type="term" value="F:DNA binding"/>
    <property type="evidence" value="ECO:0007669"/>
    <property type="project" value="UniProtKB-KW"/>
</dbReference>
<dbReference type="RefSeq" id="WP_171986604.1">
    <property type="nucleotide sequence ID" value="NZ_JACCHL010000001.1"/>
</dbReference>
<reference evidence="2 3" key="1">
    <citation type="submission" date="2020-07" db="EMBL/GenBank/DDBJ databases">
        <title>Sequencing the genomes of 1000 actinobacteria strains.</title>
        <authorList>
            <person name="Klenk H.-P."/>
        </authorList>
    </citation>
    <scope>NUCLEOTIDE SEQUENCE [LARGE SCALE GENOMIC DNA]</scope>
    <source>
        <strain evidence="2 3">DSM 45278</strain>
    </source>
</reference>
<dbReference type="Gene3D" id="1.10.10.10">
    <property type="entry name" value="Winged helix-like DNA-binding domain superfamily/Winged helix DNA-binding domain"/>
    <property type="match status" value="1"/>
</dbReference>
<dbReference type="Pfam" id="PF12802">
    <property type="entry name" value="MarR_2"/>
    <property type="match status" value="1"/>
</dbReference>
<evidence type="ECO:0000259" key="1">
    <source>
        <dbReference type="PROSITE" id="PS50995"/>
    </source>
</evidence>
<dbReference type="InterPro" id="IPR000835">
    <property type="entry name" value="HTH_MarR-typ"/>
</dbReference>
<keyword evidence="2" id="KW-0238">DNA-binding</keyword>
<dbReference type="GO" id="GO:0006950">
    <property type="term" value="P:response to stress"/>
    <property type="evidence" value="ECO:0007669"/>
    <property type="project" value="TreeGrafter"/>
</dbReference>
<name>A0A7Y9XBL9_9ACTN</name>
<accession>A0A7Y9XBL9</accession>
<evidence type="ECO:0000313" key="3">
    <source>
        <dbReference type="Proteomes" id="UP000584931"/>
    </source>
</evidence>
<evidence type="ECO:0000313" key="2">
    <source>
        <dbReference type="EMBL" id="NYH51820.1"/>
    </source>
</evidence>
<dbReference type="GO" id="GO:0003700">
    <property type="term" value="F:DNA-binding transcription factor activity"/>
    <property type="evidence" value="ECO:0007669"/>
    <property type="project" value="InterPro"/>
</dbReference>
<dbReference type="Proteomes" id="UP000584931">
    <property type="component" value="Unassembled WGS sequence"/>
</dbReference>
<proteinExistence type="predicted"/>
<sequence>MSPESQEQTAEAARAASALTELVEVLWGRGREVASSPVSPSQLKVLFVLEEEDGVNLRTVTERLGSTPPSVSRLCDRLQAVGFVSRTASPNSRRELRLWLNESGRSFLRDLRARREAELHEVIARMPPRKRAMLLEGLVSFSEAAGRSDTRSGGSERPNFRTA</sequence>
<dbReference type="AlphaFoldDB" id="A0A7Y9XBL9"/>
<dbReference type="InterPro" id="IPR039422">
    <property type="entry name" value="MarR/SlyA-like"/>
</dbReference>
<gene>
    <name evidence="2" type="ORF">HNR06_001409</name>
</gene>
<dbReference type="EMBL" id="JACCHL010000001">
    <property type="protein sequence ID" value="NYH51820.1"/>
    <property type="molecule type" value="Genomic_DNA"/>
</dbReference>
<dbReference type="InterPro" id="IPR036388">
    <property type="entry name" value="WH-like_DNA-bd_sf"/>
</dbReference>
<comment type="caution">
    <text evidence="2">The sequence shown here is derived from an EMBL/GenBank/DDBJ whole genome shotgun (WGS) entry which is preliminary data.</text>
</comment>
<dbReference type="SUPFAM" id="SSF46785">
    <property type="entry name" value="Winged helix' DNA-binding domain"/>
    <property type="match status" value="1"/>
</dbReference>
<dbReference type="InterPro" id="IPR036390">
    <property type="entry name" value="WH_DNA-bd_sf"/>
</dbReference>
<protein>
    <submittedName>
        <fullName evidence="2">DNA-binding MarR family transcriptional regulator</fullName>
    </submittedName>
</protein>
<dbReference type="PROSITE" id="PS50995">
    <property type="entry name" value="HTH_MARR_2"/>
    <property type="match status" value="1"/>
</dbReference>
<dbReference type="PANTHER" id="PTHR33164:SF103">
    <property type="entry name" value="REGULATORY PROTEIN MARR"/>
    <property type="match status" value="1"/>
</dbReference>
<dbReference type="PANTHER" id="PTHR33164">
    <property type="entry name" value="TRANSCRIPTIONAL REGULATOR, MARR FAMILY"/>
    <property type="match status" value="1"/>
</dbReference>
<organism evidence="2 3">
    <name type="scientific">Nocardiopsis sinuspersici</name>
    <dbReference type="NCBI Taxonomy" id="501010"/>
    <lineage>
        <taxon>Bacteria</taxon>
        <taxon>Bacillati</taxon>
        <taxon>Actinomycetota</taxon>
        <taxon>Actinomycetes</taxon>
        <taxon>Streptosporangiales</taxon>
        <taxon>Nocardiopsidaceae</taxon>
        <taxon>Nocardiopsis</taxon>
    </lineage>
</organism>
<feature type="domain" description="HTH marR-type" evidence="1">
    <location>
        <begin position="5"/>
        <end position="143"/>
    </location>
</feature>
<dbReference type="SMART" id="SM00347">
    <property type="entry name" value="HTH_MARR"/>
    <property type="match status" value="1"/>
</dbReference>